<dbReference type="EMBL" id="CAXKWB010012461">
    <property type="protein sequence ID" value="CAL4104681.1"/>
    <property type="molecule type" value="Genomic_DNA"/>
</dbReference>
<evidence type="ECO:0000313" key="3">
    <source>
        <dbReference type="Proteomes" id="UP001497623"/>
    </source>
</evidence>
<keyword evidence="1" id="KW-0732">Signal</keyword>
<comment type="caution">
    <text evidence="2">The sequence shown here is derived from an EMBL/GenBank/DDBJ whole genome shotgun (WGS) entry which is preliminary data.</text>
</comment>
<feature type="signal peptide" evidence="1">
    <location>
        <begin position="1"/>
        <end position="33"/>
    </location>
</feature>
<protein>
    <submittedName>
        <fullName evidence="2">Uncharacterized protein</fullName>
    </submittedName>
</protein>
<accession>A0AAV2QW39</accession>
<reference evidence="2 3" key="1">
    <citation type="submission" date="2024-05" db="EMBL/GenBank/DDBJ databases">
        <authorList>
            <person name="Wallberg A."/>
        </authorList>
    </citation>
    <scope>NUCLEOTIDE SEQUENCE [LARGE SCALE GENOMIC DNA]</scope>
</reference>
<proteinExistence type="predicted"/>
<organism evidence="2 3">
    <name type="scientific">Meganyctiphanes norvegica</name>
    <name type="common">Northern krill</name>
    <name type="synonym">Thysanopoda norvegica</name>
    <dbReference type="NCBI Taxonomy" id="48144"/>
    <lineage>
        <taxon>Eukaryota</taxon>
        <taxon>Metazoa</taxon>
        <taxon>Ecdysozoa</taxon>
        <taxon>Arthropoda</taxon>
        <taxon>Crustacea</taxon>
        <taxon>Multicrustacea</taxon>
        <taxon>Malacostraca</taxon>
        <taxon>Eumalacostraca</taxon>
        <taxon>Eucarida</taxon>
        <taxon>Euphausiacea</taxon>
        <taxon>Euphausiidae</taxon>
        <taxon>Meganyctiphanes</taxon>
    </lineage>
</organism>
<evidence type="ECO:0000313" key="2">
    <source>
        <dbReference type="EMBL" id="CAL4104681.1"/>
    </source>
</evidence>
<gene>
    <name evidence="2" type="ORF">MNOR_LOCUS17829</name>
</gene>
<name>A0AAV2QW39_MEGNR</name>
<keyword evidence="3" id="KW-1185">Reference proteome</keyword>
<dbReference type="Proteomes" id="UP001497623">
    <property type="component" value="Unassembled WGS sequence"/>
</dbReference>
<sequence>MLLSFQLQFKMVTPRHLLLALGLCLIAADSLTAKKCSAGCHKPNKAKKQCQKYDGHCEQKKRKCGPGENFNKKWCKGQCGCCYKEFEPLKCGHTAECKSHNGTLQDTRLDCNRGDMVNQYSDKDGCTCCVKTVKPLIDYHTDNWRQGSFSGPDGRTFLYTTAPYSWHSCKSWCGENQGSQANLTDLALAPVAKALNADAPGQDWWTTGCGDTIGCADFRPRYYPSVSCFNFKCTHHQGCLCVQE</sequence>
<evidence type="ECO:0000256" key="1">
    <source>
        <dbReference type="SAM" id="SignalP"/>
    </source>
</evidence>
<feature type="chain" id="PRO_5043864468" evidence="1">
    <location>
        <begin position="34"/>
        <end position="244"/>
    </location>
</feature>
<dbReference type="AlphaFoldDB" id="A0AAV2QW39"/>